<organism evidence="1 2">
    <name type="scientific">Megamonas hypermegale</name>
    <dbReference type="NCBI Taxonomy" id="158847"/>
    <lineage>
        <taxon>Bacteria</taxon>
        <taxon>Bacillati</taxon>
        <taxon>Bacillota</taxon>
        <taxon>Negativicutes</taxon>
        <taxon>Selenomonadales</taxon>
        <taxon>Selenomonadaceae</taxon>
        <taxon>Megamonas</taxon>
    </lineage>
</organism>
<gene>
    <name evidence="1" type="ORF">NCTC10571_01668</name>
</gene>
<dbReference type="Proteomes" id="UP000255234">
    <property type="component" value="Unassembled WGS sequence"/>
</dbReference>
<dbReference type="RefSeq" id="WP_181805698.1">
    <property type="nucleotide sequence ID" value="NZ_UGPP01000001.1"/>
</dbReference>
<protein>
    <submittedName>
        <fullName evidence="1">Uncharacterized protein</fullName>
    </submittedName>
</protein>
<proteinExistence type="predicted"/>
<dbReference type="EMBL" id="UGPP01000001">
    <property type="protein sequence ID" value="STY71512.1"/>
    <property type="molecule type" value="Genomic_DNA"/>
</dbReference>
<sequence>MRIRTVKNNRGKKTSLFPCKAKDVLKNLLEINSLLLKEGYSKDWHYKANGEVFPF</sequence>
<reference evidence="1 2" key="1">
    <citation type="submission" date="2018-06" db="EMBL/GenBank/DDBJ databases">
        <authorList>
            <consortium name="Pathogen Informatics"/>
            <person name="Doyle S."/>
        </authorList>
    </citation>
    <scope>NUCLEOTIDE SEQUENCE [LARGE SCALE GENOMIC DNA]</scope>
    <source>
        <strain evidence="1 2">NCTC10571</strain>
    </source>
</reference>
<name>A0A378NT01_9FIRM</name>
<accession>A0A378NT01</accession>
<dbReference type="AlphaFoldDB" id="A0A378NT01"/>
<evidence type="ECO:0000313" key="2">
    <source>
        <dbReference type="Proteomes" id="UP000255234"/>
    </source>
</evidence>
<evidence type="ECO:0000313" key="1">
    <source>
        <dbReference type="EMBL" id="STY71512.1"/>
    </source>
</evidence>